<protein>
    <submittedName>
        <fullName evidence="1">Uncharacterized protein</fullName>
    </submittedName>
</protein>
<organism evidence="1 2">
    <name type="scientific">Catharanthus roseus</name>
    <name type="common">Madagascar periwinkle</name>
    <name type="synonym">Vinca rosea</name>
    <dbReference type="NCBI Taxonomy" id="4058"/>
    <lineage>
        <taxon>Eukaryota</taxon>
        <taxon>Viridiplantae</taxon>
        <taxon>Streptophyta</taxon>
        <taxon>Embryophyta</taxon>
        <taxon>Tracheophyta</taxon>
        <taxon>Spermatophyta</taxon>
        <taxon>Magnoliopsida</taxon>
        <taxon>eudicotyledons</taxon>
        <taxon>Gunneridae</taxon>
        <taxon>Pentapetalae</taxon>
        <taxon>asterids</taxon>
        <taxon>lamiids</taxon>
        <taxon>Gentianales</taxon>
        <taxon>Apocynaceae</taxon>
        <taxon>Rauvolfioideae</taxon>
        <taxon>Vinceae</taxon>
        <taxon>Catharanthinae</taxon>
        <taxon>Catharanthus</taxon>
    </lineage>
</organism>
<keyword evidence="2" id="KW-1185">Reference proteome</keyword>
<accession>A0ACC0AEF8</accession>
<evidence type="ECO:0000313" key="2">
    <source>
        <dbReference type="Proteomes" id="UP001060085"/>
    </source>
</evidence>
<evidence type="ECO:0000313" key="1">
    <source>
        <dbReference type="EMBL" id="KAI5658971.1"/>
    </source>
</evidence>
<name>A0ACC0AEF8_CATRO</name>
<reference evidence="2" key="1">
    <citation type="journal article" date="2023" name="Nat. Plants">
        <title>Single-cell RNA sequencing provides a high-resolution roadmap for understanding the multicellular compartmentation of specialized metabolism.</title>
        <authorList>
            <person name="Sun S."/>
            <person name="Shen X."/>
            <person name="Li Y."/>
            <person name="Li Y."/>
            <person name="Wang S."/>
            <person name="Li R."/>
            <person name="Zhang H."/>
            <person name="Shen G."/>
            <person name="Guo B."/>
            <person name="Wei J."/>
            <person name="Xu J."/>
            <person name="St-Pierre B."/>
            <person name="Chen S."/>
            <person name="Sun C."/>
        </authorList>
    </citation>
    <scope>NUCLEOTIDE SEQUENCE [LARGE SCALE GENOMIC DNA]</scope>
</reference>
<dbReference type="Proteomes" id="UP001060085">
    <property type="component" value="Linkage Group LG06"/>
</dbReference>
<comment type="caution">
    <text evidence="1">The sequence shown here is derived from an EMBL/GenBank/DDBJ whole genome shotgun (WGS) entry which is preliminary data.</text>
</comment>
<proteinExistence type="predicted"/>
<gene>
    <name evidence="1" type="ORF">M9H77_27764</name>
</gene>
<sequence length="565" mass="63110">MGAAYSSATSAASLYSSYCICFSPSSSPTKSKAPAFSHKSTSNFVSFNSTTNFLQTTHLKKLAKTAAGQHSLSFKCGRVEGMELQKEEASVKPVFDPHNIEPELLQEISYDALVWCSLHGLVVGDRNSQRSGKVPGVGMVHAPVSLLPMSFPSSHWKQACEVAPIFNELVDRVSLDGKFLQESLSRTKKVDAFTSRLLDIHSKMLEMNKKEDIRLGLHRSDYMLDEQTKLLLQIELNTISSSFPGLSCLVSELHRMLLHQFREQLSLDPQRIPKNDAVNGFAEALAKAWSEYNNPRAVIMVVVQPEERNMYDQHWLSTVLKERHHVRTIRKTLAEINAGGELLPDGKLLVAGEAVAVIYFRAGYTPTDYPSELEWRARLLMEQSSAIKCPSISYHLAGTKKIQQELAKPNVLERFLDNKDDVAKVRRCFAGLWSLDDSKIIKDAIERPELYVMKPQREGGGNNIYDDDVKENLLRLQQSGNEEEAAYILMQRIFPAVSPAVLLRDGITYKDQSVSELGVYGAYLRNKTNVIINDHCGYLMRTKVSSSNEGGVAAGFAVLDSIYLV</sequence>
<dbReference type="EMBL" id="CM044706">
    <property type="protein sequence ID" value="KAI5658971.1"/>
    <property type="molecule type" value="Genomic_DNA"/>
</dbReference>